<evidence type="ECO:0000256" key="1">
    <source>
        <dbReference type="PROSITE-ProRule" id="PRU00339"/>
    </source>
</evidence>
<feature type="repeat" description="TPR" evidence="1">
    <location>
        <begin position="251"/>
        <end position="284"/>
    </location>
</feature>
<dbReference type="Pfam" id="PF03783">
    <property type="entry name" value="CsgG"/>
    <property type="match status" value="1"/>
</dbReference>
<dbReference type="InterPro" id="IPR011990">
    <property type="entry name" value="TPR-like_helical_dom_sf"/>
</dbReference>
<dbReference type="SUPFAM" id="SSF48452">
    <property type="entry name" value="TPR-like"/>
    <property type="match status" value="1"/>
</dbReference>
<dbReference type="KEGG" id="tzo:THMIRHAT_17330"/>
<dbReference type="EMBL" id="AP021888">
    <property type="protein sequence ID" value="BBP43987.1"/>
    <property type="molecule type" value="Genomic_DNA"/>
</dbReference>
<dbReference type="Gene3D" id="3.40.50.10610">
    <property type="entry name" value="ABC-type transport auxiliary lipoprotein component"/>
    <property type="match status" value="1"/>
</dbReference>
<dbReference type="Proteomes" id="UP000501466">
    <property type="component" value="Chromosome"/>
</dbReference>
<dbReference type="GO" id="GO:0030288">
    <property type="term" value="C:outer membrane-bounded periplasmic space"/>
    <property type="evidence" value="ECO:0007669"/>
    <property type="project" value="InterPro"/>
</dbReference>
<gene>
    <name evidence="2" type="ORF">THMIRHAT_17330</name>
</gene>
<accession>A0A6F8PPL7</accession>
<protein>
    <submittedName>
        <fullName evidence="2">Uncharacterized protein</fullName>
    </submittedName>
</protein>
<keyword evidence="3" id="KW-1185">Reference proteome</keyword>
<name>A0A6F8PPL7_9GAMM</name>
<organism evidence="2 3">
    <name type="scientific">Thiosulfativibrio zosterae</name>
    <dbReference type="NCBI Taxonomy" id="2675053"/>
    <lineage>
        <taxon>Bacteria</taxon>
        <taxon>Pseudomonadati</taxon>
        <taxon>Pseudomonadota</taxon>
        <taxon>Gammaproteobacteria</taxon>
        <taxon>Thiotrichales</taxon>
        <taxon>Piscirickettsiaceae</taxon>
        <taxon>Thiosulfativibrio</taxon>
    </lineage>
</organism>
<proteinExistence type="predicted"/>
<dbReference type="InterPro" id="IPR019734">
    <property type="entry name" value="TPR_rpt"/>
</dbReference>
<evidence type="ECO:0000313" key="2">
    <source>
        <dbReference type="EMBL" id="BBP43987.1"/>
    </source>
</evidence>
<keyword evidence="1" id="KW-0802">TPR repeat</keyword>
<sequence length="311" mass="34992">MKVRSIEPAEVDRAASLKRIAVLDFKADSPGLSGKIQTSLSQKQIEGQTFFTVVDRKNLDNTLKEQKLQYSGLVQEKQSVELGEMLGAQALISGEITSATHSDSRYYEKRYRCLDKACKQMQEYAVHCTSRTFHLGATVQMVDVQRGDIVTSQSLAQQSDYKHCQDDNRNLPSESQVLDQLANRMANNFTRKLTPNYIYRSLDLLDDPDIDYSSQQKKTLESSLAFIEANRLDKAETLLGELFQSTGGKSYVAAYNLGAVYEALGQYDEAKTYYNIADQLQTEPVDEINAAVNRIDSVIQKREAALQQISR</sequence>
<evidence type="ECO:0000313" key="3">
    <source>
        <dbReference type="Proteomes" id="UP000501466"/>
    </source>
</evidence>
<dbReference type="Gene3D" id="1.25.40.10">
    <property type="entry name" value="Tetratricopeptide repeat domain"/>
    <property type="match status" value="1"/>
</dbReference>
<dbReference type="AlphaFoldDB" id="A0A6F8PPL7"/>
<reference evidence="3" key="1">
    <citation type="submission" date="2019-11" db="EMBL/GenBank/DDBJ databases">
        <title>Isolation and characterization of two novel species in the genus Thiomicrorhabdus.</title>
        <authorList>
            <person name="Mochizuki J."/>
            <person name="Kojima H."/>
            <person name="Fukui M."/>
        </authorList>
    </citation>
    <scope>NUCLEOTIDE SEQUENCE [LARGE SCALE GENOMIC DNA]</scope>
    <source>
        <strain evidence="3">AkT22</strain>
    </source>
</reference>
<dbReference type="PROSITE" id="PS50005">
    <property type="entry name" value="TPR"/>
    <property type="match status" value="1"/>
</dbReference>
<dbReference type="InterPro" id="IPR005534">
    <property type="entry name" value="Curli_assmbl/transp-comp_CsgG"/>
</dbReference>